<dbReference type="InterPro" id="IPR001079">
    <property type="entry name" value="Galectin_CRD"/>
</dbReference>
<organism evidence="4 5">
    <name type="scientific">Ascaris lumbricoides</name>
    <name type="common">Giant roundworm</name>
    <dbReference type="NCBI Taxonomy" id="6252"/>
    <lineage>
        <taxon>Eukaryota</taxon>
        <taxon>Metazoa</taxon>
        <taxon>Ecdysozoa</taxon>
        <taxon>Nematoda</taxon>
        <taxon>Chromadorea</taxon>
        <taxon>Rhabditida</taxon>
        <taxon>Spirurina</taxon>
        <taxon>Ascaridomorpha</taxon>
        <taxon>Ascaridoidea</taxon>
        <taxon>Ascarididae</taxon>
        <taxon>Ascaris</taxon>
    </lineage>
</organism>
<dbReference type="SMART" id="SM00908">
    <property type="entry name" value="Gal-bind_lectin"/>
    <property type="match status" value="1"/>
</dbReference>
<evidence type="ECO:0000256" key="2">
    <source>
        <dbReference type="RuleBase" id="RU102079"/>
    </source>
</evidence>
<evidence type="ECO:0000256" key="1">
    <source>
        <dbReference type="ARBA" id="ARBA00022734"/>
    </source>
</evidence>
<dbReference type="PROSITE" id="PS51304">
    <property type="entry name" value="GALECTIN"/>
    <property type="match status" value="1"/>
</dbReference>
<proteinExistence type="predicted"/>
<evidence type="ECO:0000313" key="4">
    <source>
        <dbReference type="Proteomes" id="UP000036681"/>
    </source>
</evidence>
<dbReference type="WBParaSite" id="ALUE_0001278701-mRNA-1">
    <property type="protein sequence ID" value="ALUE_0001278701-mRNA-1"/>
    <property type="gene ID" value="ALUE_0001278701"/>
</dbReference>
<sequence length="242" mass="27349">MGDSATTQEYFNVRIPFLLPLEFGIANNARICIDCTPFSGSNRYFLVEFPARNDLAFHMRVCFGFHNEHEIILNSRCGDIQSVEERHRNNIRLNNRQSFNIECKMHQFEIECKDEKIDFAHRLSPTSITALAIKGNIVIHKIVLENFDGTFPTEVAVSEKSTLPYQPDGIEFQLPSHSGRTAIGPCPTTRPPPIFPSRASEVEQALTHDESNQLPNNIGDISRIILVILITLVSNIEITTLK</sequence>
<dbReference type="AlphaFoldDB" id="A0A0M3I6S5"/>
<reference evidence="5" key="1">
    <citation type="submission" date="2017-02" db="UniProtKB">
        <authorList>
            <consortium name="WormBaseParasite"/>
        </authorList>
    </citation>
    <scope>IDENTIFICATION</scope>
</reference>
<dbReference type="GO" id="GO:0030246">
    <property type="term" value="F:carbohydrate binding"/>
    <property type="evidence" value="ECO:0007669"/>
    <property type="project" value="UniProtKB-UniRule"/>
</dbReference>
<dbReference type="Pfam" id="PF00337">
    <property type="entry name" value="Gal-bind_lectin"/>
    <property type="match status" value="1"/>
</dbReference>
<dbReference type="SMART" id="SM00276">
    <property type="entry name" value="GLECT"/>
    <property type="match status" value="1"/>
</dbReference>
<name>A0A0M3I6S5_ASCLU</name>
<evidence type="ECO:0000313" key="5">
    <source>
        <dbReference type="WBParaSite" id="ALUE_0001278701-mRNA-1"/>
    </source>
</evidence>
<protein>
    <recommendedName>
        <fullName evidence="2">Galectin</fullName>
    </recommendedName>
</protein>
<dbReference type="SUPFAM" id="SSF49899">
    <property type="entry name" value="Concanavalin A-like lectins/glucanases"/>
    <property type="match status" value="1"/>
</dbReference>
<accession>A0A0M3I6S5</accession>
<dbReference type="Proteomes" id="UP000036681">
    <property type="component" value="Unplaced"/>
</dbReference>
<feature type="domain" description="Galectin" evidence="3">
    <location>
        <begin position="17"/>
        <end position="145"/>
    </location>
</feature>
<dbReference type="Gene3D" id="2.60.120.200">
    <property type="match status" value="1"/>
</dbReference>
<keyword evidence="1 2" id="KW-0430">Lectin</keyword>
<dbReference type="InterPro" id="IPR013320">
    <property type="entry name" value="ConA-like_dom_sf"/>
</dbReference>
<evidence type="ECO:0000259" key="3">
    <source>
        <dbReference type="PROSITE" id="PS51304"/>
    </source>
</evidence>
<keyword evidence="4" id="KW-1185">Reference proteome</keyword>